<evidence type="ECO:0000256" key="5">
    <source>
        <dbReference type="ARBA" id="ARBA00022917"/>
    </source>
</evidence>
<dbReference type="InterPro" id="IPR002300">
    <property type="entry name" value="aa-tRNA-synth_Ia"/>
</dbReference>
<dbReference type="GO" id="GO:0004832">
    <property type="term" value="F:valine-tRNA ligase activity"/>
    <property type="evidence" value="ECO:0007669"/>
    <property type="project" value="UniProtKB-EC"/>
</dbReference>
<evidence type="ECO:0000256" key="6">
    <source>
        <dbReference type="ARBA" id="ARBA00023146"/>
    </source>
</evidence>
<keyword evidence="5" id="KW-0648">Protein biosynthesis</keyword>
<dbReference type="InterPro" id="IPR014729">
    <property type="entry name" value="Rossmann-like_a/b/a_fold"/>
</dbReference>
<reference evidence="9" key="1">
    <citation type="journal article" date="2012" name="PLoS ONE">
        <title>Gene sets for utilization of primary and secondary nutrition supplies in the distal gut of endangered iberian lynx.</title>
        <authorList>
            <person name="Alcaide M."/>
            <person name="Messina E."/>
            <person name="Richter M."/>
            <person name="Bargiela R."/>
            <person name="Peplies J."/>
            <person name="Huws S.A."/>
            <person name="Newbold C.J."/>
            <person name="Golyshin P.N."/>
            <person name="Simon M.A."/>
            <person name="Lopez G."/>
            <person name="Yakimov M.M."/>
            <person name="Ferrer M."/>
        </authorList>
    </citation>
    <scope>NUCLEOTIDE SEQUENCE</scope>
</reference>
<dbReference type="SUPFAM" id="SSF52374">
    <property type="entry name" value="Nucleotidylyl transferase"/>
    <property type="match status" value="1"/>
</dbReference>
<dbReference type="GO" id="GO:0005829">
    <property type="term" value="C:cytosol"/>
    <property type="evidence" value="ECO:0007669"/>
    <property type="project" value="TreeGrafter"/>
</dbReference>
<dbReference type="Pfam" id="PF00133">
    <property type="entry name" value="tRNA-synt_1"/>
    <property type="match status" value="1"/>
</dbReference>
<evidence type="ECO:0000313" key="9">
    <source>
        <dbReference type="EMBL" id="EJW90043.1"/>
    </source>
</evidence>
<keyword evidence="3" id="KW-0547">Nucleotide-binding</keyword>
<evidence type="ECO:0000256" key="4">
    <source>
        <dbReference type="ARBA" id="ARBA00022840"/>
    </source>
</evidence>
<dbReference type="AlphaFoldDB" id="J9F6H2"/>
<dbReference type="InterPro" id="IPR001412">
    <property type="entry name" value="aa-tRNA-synth_I_CS"/>
</dbReference>
<feature type="non-terminal residue" evidence="9">
    <location>
        <position position="61"/>
    </location>
</feature>
<gene>
    <name evidence="9" type="ORF">EVA_21850</name>
</gene>
<keyword evidence="6 9" id="KW-0030">Aminoacyl-tRNA synthetase</keyword>
<proteinExistence type="predicted"/>
<keyword evidence="2" id="KW-0436">Ligase</keyword>
<dbReference type="EC" id="6.1.1.9" evidence="1"/>
<dbReference type="EMBL" id="AMCI01009084">
    <property type="protein sequence ID" value="EJW90043.1"/>
    <property type="molecule type" value="Genomic_DNA"/>
</dbReference>
<dbReference type="PROSITE" id="PS00178">
    <property type="entry name" value="AA_TRNA_LIGASE_I"/>
    <property type="match status" value="1"/>
</dbReference>
<keyword evidence="4" id="KW-0067">ATP-binding</keyword>
<feature type="domain" description="Aminoacyl-tRNA synthetase class Ia" evidence="8">
    <location>
        <begin position="22"/>
        <end position="61"/>
    </location>
</feature>
<name>J9F6H2_9ZZZZ</name>
<evidence type="ECO:0000256" key="2">
    <source>
        <dbReference type="ARBA" id="ARBA00022598"/>
    </source>
</evidence>
<dbReference type="PANTHER" id="PTHR11946">
    <property type="entry name" value="VALYL-TRNA SYNTHETASES"/>
    <property type="match status" value="1"/>
</dbReference>
<dbReference type="Gene3D" id="3.40.50.620">
    <property type="entry name" value="HUPs"/>
    <property type="match status" value="1"/>
</dbReference>
<comment type="caution">
    <text evidence="9">The sequence shown here is derived from an EMBL/GenBank/DDBJ whole genome shotgun (WGS) entry which is preliminary data.</text>
</comment>
<accession>J9F6H2</accession>
<sequence>MTDTNTQELAKSFDPAEIEARWYPVWEERGYFKAGLDPKKPSFAIQLPPPNITGILHMGHA</sequence>
<dbReference type="InterPro" id="IPR002303">
    <property type="entry name" value="Valyl-tRNA_ligase"/>
</dbReference>
<evidence type="ECO:0000256" key="3">
    <source>
        <dbReference type="ARBA" id="ARBA00022741"/>
    </source>
</evidence>
<dbReference type="GO" id="GO:0006438">
    <property type="term" value="P:valyl-tRNA aminoacylation"/>
    <property type="evidence" value="ECO:0007669"/>
    <property type="project" value="InterPro"/>
</dbReference>
<dbReference type="PANTHER" id="PTHR11946:SF93">
    <property type="entry name" value="VALINE--TRNA LIGASE, CHLOROPLASTIC_MITOCHONDRIAL 2"/>
    <property type="match status" value="1"/>
</dbReference>
<evidence type="ECO:0000256" key="7">
    <source>
        <dbReference type="ARBA" id="ARBA00029936"/>
    </source>
</evidence>
<organism evidence="9">
    <name type="scientific">gut metagenome</name>
    <dbReference type="NCBI Taxonomy" id="749906"/>
    <lineage>
        <taxon>unclassified sequences</taxon>
        <taxon>metagenomes</taxon>
        <taxon>organismal metagenomes</taxon>
    </lineage>
</organism>
<protein>
    <recommendedName>
        <fullName evidence="1">valine--tRNA ligase</fullName>
        <ecNumber evidence="1">6.1.1.9</ecNumber>
    </recommendedName>
    <alternativeName>
        <fullName evidence="7">Valyl-tRNA synthetase</fullName>
    </alternativeName>
</protein>
<evidence type="ECO:0000259" key="8">
    <source>
        <dbReference type="Pfam" id="PF00133"/>
    </source>
</evidence>
<evidence type="ECO:0000256" key="1">
    <source>
        <dbReference type="ARBA" id="ARBA00013169"/>
    </source>
</evidence>
<dbReference type="GO" id="GO:0005524">
    <property type="term" value="F:ATP binding"/>
    <property type="evidence" value="ECO:0007669"/>
    <property type="project" value="UniProtKB-KW"/>
</dbReference>